<comment type="cofactor">
    <cofactor evidence="5">
        <name>Mg(2+)</name>
        <dbReference type="ChEBI" id="CHEBI:18420"/>
    </cofactor>
</comment>
<evidence type="ECO:0000256" key="2">
    <source>
        <dbReference type="ARBA" id="ARBA00022741"/>
    </source>
</evidence>
<feature type="binding site" evidence="4">
    <location>
        <begin position="22"/>
        <end position="26"/>
    </location>
    <ligand>
        <name>ATP</name>
        <dbReference type="ChEBI" id="CHEBI:30616"/>
    </ligand>
</feature>
<dbReference type="GO" id="GO:0030272">
    <property type="term" value="F:5-formyltetrahydrofolate cyclo-ligase activity"/>
    <property type="evidence" value="ECO:0007669"/>
    <property type="project" value="UniProtKB-EC"/>
</dbReference>
<dbReference type="Proteomes" id="UP000460715">
    <property type="component" value="Unassembled WGS sequence"/>
</dbReference>
<feature type="binding site" evidence="4">
    <location>
        <position position="74"/>
    </location>
    <ligand>
        <name>substrate</name>
    </ligand>
</feature>
<evidence type="ECO:0000313" key="7">
    <source>
        <dbReference type="Proteomes" id="UP000460715"/>
    </source>
</evidence>
<dbReference type="GO" id="GO:0005524">
    <property type="term" value="F:ATP binding"/>
    <property type="evidence" value="ECO:0007669"/>
    <property type="project" value="UniProtKB-KW"/>
</dbReference>
<name>A0A845BF96_9PROT</name>
<dbReference type="OrthoDB" id="9801938at2"/>
<protein>
    <recommendedName>
        <fullName evidence="5">5-formyltetrahydrofolate cyclo-ligase</fullName>
        <ecNumber evidence="5">6.3.3.2</ecNumber>
    </recommendedName>
</protein>
<dbReference type="EC" id="6.3.3.2" evidence="5"/>
<dbReference type="GO" id="GO:0009396">
    <property type="term" value="P:folic acid-containing compound biosynthetic process"/>
    <property type="evidence" value="ECO:0007669"/>
    <property type="project" value="TreeGrafter"/>
</dbReference>
<dbReference type="Gene3D" id="3.40.50.10420">
    <property type="entry name" value="NagB/RpiA/CoA transferase-like"/>
    <property type="match status" value="1"/>
</dbReference>
<dbReference type="AlphaFoldDB" id="A0A845BF96"/>
<comment type="catalytic activity">
    <reaction evidence="5">
        <text>(6S)-5-formyl-5,6,7,8-tetrahydrofolate + ATP = (6R)-5,10-methenyltetrahydrofolate + ADP + phosphate</text>
        <dbReference type="Rhea" id="RHEA:10488"/>
        <dbReference type="ChEBI" id="CHEBI:30616"/>
        <dbReference type="ChEBI" id="CHEBI:43474"/>
        <dbReference type="ChEBI" id="CHEBI:57455"/>
        <dbReference type="ChEBI" id="CHEBI:57457"/>
        <dbReference type="ChEBI" id="CHEBI:456216"/>
        <dbReference type="EC" id="6.3.3.2"/>
    </reaction>
</comment>
<keyword evidence="5" id="KW-0479">Metal-binding</keyword>
<keyword evidence="2 4" id="KW-0547">Nucleotide-binding</keyword>
<evidence type="ECO:0000256" key="4">
    <source>
        <dbReference type="PIRSR" id="PIRSR006806-1"/>
    </source>
</evidence>
<dbReference type="Pfam" id="PF01812">
    <property type="entry name" value="5-FTHF_cyc-lig"/>
    <property type="match status" value="1"/>
</dbReference>
<feature type="binding site" evidence="4">
    <location>
        <begin position="148"/>
        <end position="156"/>
    </location>
    <ligand>
        <name>ATP</name>
        <dbReference type="ChEBI" id="CHEBI:30616"/>
    </ligand>
</feature>
<dbReference type="NCBIfam" id="TIGR02727">
    <property type="entry name" value="MTHFS_bact"/>
    <property type="match status" value="1"/>
</dbReference>
<evidence type="ECO:0000256" key="1">
    <source>
        <dbReference type="ARBA" id="ARBA00010638"/>
    </source>
</evidence>
<keyword evidence="7" id="KW-1185">Reference proteome</keyword>
<dbReference type="SUPFAM" id="SSF100950">
    <property type="entry name" value="NagB/RpiA/CoA transferase-like"/>
    <property type="match status" value="1"/>
</dbReference>
<dbReference type="GO" id="GO:0035999">
    <property type="term" value="P:tetrahydrofolate interconversion"/>
    <property type="evidence" value="ECO:0007669"/>
    <property type="project" value="TreeGrafter"/>
</dbReference>
<keyword evidence="3 4" id="KW-0067">ATP-binding</keyword>
<dbReference type="GO" id="GO:0046872">
    <property type="term" value="F:metal ion binding"/>
    <property type="evidence" value="ECO:0007669"/>
    <property type="project" value="UniProtKB-KW"/>
</dbReference>
<dbReference type="PANTHER" id="PTHR23407">
    <property type="entry name" value="ATPASE INHIBITOR/5-FORMYLTETRAHYDROFOLATE CYCLO-LIGASE"/>
    <property type="match status" value="1"/>
</dbReference>
<dbReference type="RefSeq" id="WP_160935281.1">
    <property type="nucleotide sequence ID" value="NZ_SNVJ01000002.1"/>
</dbReference>
<evidence type="ECO:0000256" key="3">
    <source>
        <dbReference type="ARBA" id="ARBA00022840"/>
    </source>
</evidence>
<dbReference type="InterPro" id="IPR037171">
    <property type="entry name" value="NagB/RpiA_transferase-like"/>
</dbReference>
<dbReference type="PANTHER" id="PTHR23407:SF1">
    <property type="entry name" value="5-FORMYLTETRAHYDROFOLATE CYCLO-LIGASE"/>
    <property type="match status" value="1"/>
</dbReference>
<accession>A0A845BF96</accession>
<dbReference type="InterPro" id="IPR024185">
    <property type="entry name" value="FTHF_cligase-like_sf"/>
</dbReference>
<comment type="similarity">
    <text evidence="1 5">Belongs to the 5-formyltetrahydrofolate cyclo-ligase family.</text>
</comment>
<evidence type="ECO:0000256" key="5">
    <source>
        <dbReference type="RuleBase" id="RU361279"/>
    </source>
</evidence>
<comment type="caution">
    <text evidence="6">The sequence shown here is derived from an EMBL/GenBank/DDBJ whole genome shotgun (WGS) entry which is preliminary data.</text>
</comment>
<keyword evidence="5" id="KW-0460">Magnesium</keyword>
<keyword evidence="6" id="KW-0436">Ligase</keyword>
<sequence length="205" mass="20868">MAAPHATSPDPSADPPSLAASKAALRQAALAARDAFAPEGAPEGAAEALAAVVLAACPPAPGAVVGGFWPMGGEIDIRPLMRRLEAAGHVLGLPVTPPRGSPLVFRRWRIGEALVAGRFGTSVPAEGEAVAPDFLLVPLLAFDRRGMRLGYGGGYYDRTLAGLPGARAIGVAYAVQEVPELPVGAHDQPLAGIATETGFIPTNKG</sequence>
<dbReference type="InterPro" id="IPR002698">
    <property type="entry name" value="FTHF_cligase"/>
</dbReference>
<proteinExistence type="inferred from homology"/>
<reference evidence="6 7" key="1">
    <citation type="submission" date="2019-03" db="EMBL/GenBank/DDBJ databases">
        <title>Roseomonas sp. a novel Roseomonas species isolated from Sea whip Gorgonian.</title>
        <authorList>
            <person name="Li F."/>
            <person name="Pan X."/>
            <person name="Huang S."/>
            <person name="Li Z."/>
            <person name="Meng B."/>
        </authorList>
    </citation>
    <scope>NUCLEOTIDE SEQUENCE [LARGE SCALE GENOMIC DNA]</scope>
    <source>
        <strain evidence="6 7">M0104</strain>
    </source>
</reference>
<dbReference type="EMBL" id="SNVJ01000002">
    <property type="protein sequence ID" value="MXP62149.1"/>
    <property type="molecule type" value="Genomic_DNA"/>
</dbReference>
<gene>
    <name evidence="6" type="ORF">E0493_02125</name>
</gene>
<organism evidence="6 7">
    <name type="scientific">Teichococcus coralli</name>
    <dbReference type="NCBI Taxonomy" id="2545983"/>
    <lineage>
        <taxon>Bacteria</taxon>
        <taxon>Pseudomonadati</taxon>
        <taxon>Pseudomonadota</taxon>
        <taxon>Alphaproteobacteria</taxon>
        <taxon>Acetobacterales</taxon>
        <taxon>Roseomonadaceae</taxon>
        <taxon>Roseomonas</taxon>
    </lineage>
</organism>
<evidence type="ECO:0000313" key="6">
    <source>
        <dbReference type="EMBL" id="MXP62149.1"/>
    </source>
</evidence>
<dbReference type="PIRSF" id="PIRSF006806">
    <property type="entry name" value="FTHF_cligase"/>
    <property type="match status" value="1"/>
</dbReference>